<evidence type="ECO:0008006" key="4">
    <source>
        <dbReference type="Google" id="ProtNLM"/>
    </source>
</evidence>
<sequence length="217" mass="24896">MKASIRIIFLLSMFMLSTIPLRAQTFDEWFRQKNTQRKYLVQQVAALQAYAGVLREGYSIARQGISTVEHIKNGDLGLHQAFFGSFRLINPAIGGSARVADILRYQVAIARELGKALPALRQSGQLKENELKHLEKVKARVLASCARDLEELWLVLTENEWEMRDAGRLQRLEELYESTLDTFRFTQACLKEAQVLALWRAREQQELENARSLYGLP</sequence>
<keyword evidence="3" id="KW-1185">Reference proteome</keyword>
<keyword evidence="1" id="KW-0732">Signal</keyword>
<evidence type="ECO:0000313" key="3">
    <source>
        <dbReference type="Proteomes" id="UP001597641"/>
    </source>
</evidence>
<accession>A0ABW6C550</accession>
<comment type="caution">
    <text evidence="2">The sequence shown here is derived from an EMBL/GenBank/DDBJ whole genome shotgun (WGS) entry which is preliminary data.</text>
</comment>
<organism evidence="2 3">
    <name type="scientific">Pontibacter toksunensis</name>
    <dbReference type="NCBI Taxonomy" id="1332631"/>
    <lineage>
        <taxon>Bacteria</taxon>
        <taxon>Pseudomonadati</taxon>
        <taxon>Bacteroidota</taxon>
        <taxon>Cytophagia</taxon>
        <taxon>Cytophagales</taxon>
        <taxon>Hymenobacteraceae</taxon>
        <taxon>Pontibacter</taxon>
    </lineage>
</organism>
<proteinExistence type="predicted"/>
<evidence type="ECO:0000256" key="1">
    <source>
        <dbReference type="SAM" id="SignalP"/>
    </source>
</evidence>
<dbReference type="Proteomes" id="UP001597641">
    <property type="component" value="Unassembled WGS sequence"/>
</dbReference>
<gene>
    <name evidence="2" type="ORF">ACFS7Z_22590</name>
</gene>
<feature type="signal peptide" evidence="1">
    <location>
        <begin position="1"/>
        <end position="23"/>
    </location>
</feature>
<feature type="chain" id="PRO_5045144295" description="Outer membrane efflux protein" evidence="1">
    <location>
        <begin position="24"/>
        <end position="217"/>
    </location>
</feature>
<dbReference type="RefSeq" id="WP_377490017.1">
    <property type="nucleotide sequence ID" value="NZ_JBHUOX010000025.1"/>
</dbReference>
<reference evidence="3" key="1">
    <citation type="journal article" date="2019" name="Int. J. Syst. Evol. Microbiol.">
        <title>The Global Catalogue of Microorganisms (GCM) 10K type strain sequencing project: providing services to taxonomists for standard genome sequencing and annotation.</title>
        <authorList>
            <consortium name="The Broad Institute Genomics Platform"/>
            <consortium name="The Broad Institute Genome Sequencing Center for Infectious Disease"/>
            <person name="Wu L."/>
            <person name="Ma J."/>
        </authorList>
    </citation>
    <scope>NUCLEOTIDE SEQUENCE [LARGE SCALE GENOMIC DNA]</scope>
    <source>
        <strain evidence="3">KCTC 23984</strain>
    </source>
</reference>
<evidence type="ECO:0000313" key="2">
    <source>
        <dbReference type="EMBL" id="MFD3003168.1"/>
    </source>
</evidence>
<protein>
    <recommendedName>
        <fullName evidence="4">Outer membrane efflux protein</fullName>
    </recommendedName>
</protein>
<dbReference type="EMBL" id="JBHUOX010000025">
    <property type="protein sequence ID" value="MFD3003168.1"/>
    <property type="molecule type" value="Genomic_DNA"/>
</dbReference>
<name>A0ABW6C550_9BACT</name>